<protein>
    <submittedName>
        <fullName evidence="2">Uncharacterized protein</fullName>
    </submittedName>
</protein>
<proteinExistence type="predicted"/>
<accession>A0A8H5WGY7</accession>
<sequence length="143" mass="15936">MQFQNIIASALFLTSGVMAIAHDAQSACNNHKYGQSCEWDDGTPGTGRHSGHCWEPFKVPYLQFREVELIFSAIQAKSFSTFMTGAYAVAPRIPHSNVTLAITGFIWDLHESQVTLVEPEKRLQDNVAQEHEVDKSEDPGRIS</sequence>
<evidence type="ECO:0000256" key="1">
    <source>
        <dbReference type="SAM" id="SignalP"/>
    </source>
</evidence>
<feature type="chain" id="PRO_5034525226" evidence="1">
    <location>
        <begin position="20"/>
        <end position="143"/>
    </location>
</feature>
<feature type="signal peptide" evidence="1">
    <location>
        <begin position="1"/>
        <end position="19"/>
    </location>
</feature>
<organism evidence="2 3">
    <name type="scientific">Fusarium denticulatum</name>
    <dbReference type="NCBI Taxonomy" id="48507"/>
    <lineage>
        <taxon>Eukaryota</taxon>
        <taxon>Fungi</taxon>
        <taxon>Dikarya</taxon>
        <taxon>Ascomycota</taxon>
        <taxon>Pezizomycotina</taxon>
        <taxon>Sordariomycetes</taxon>
        <taxon>Hypocreomycetidae</taxon>
        <taxon>Hypocreales</taxon>
        <taxon>Nectriaceae</taxon>
        <taxon>Fusarium</taxon>
        <taxon>Fusarium fujikuroi species complex</taxon>
    </lineage>
</organism>
<comment type="caution">
    <text evidence="2">The sequence shown here is derived from an EMBL/GenBank/DDBJ whole genome shotgun (WGS) entry which is preliminary data.</text>
</comment>
<dbReference type="Proteomes" id="UP000562682">
    <property type="component" value="Unassembled WGS sequence"/>
</dbReference>
<evidence type="ECO:0000313" key="2">
    <source>
        <dbReference type="EMBL" id="KAF5657828.1"/>
    </source>
</evidence>
<name>A0A8H5WGY7_9HYPO</name>
<dbReference type="EMBL" id="JAAOAK010000733">
    <property type="protein sequence ID" value="KAF5657828.1"/>
    <property type="molecule type" value="Genomic_DNA"/>
</dbReference>
<dbReference type="AlphaFoldDB" id="A0A8H5WGY7"/>
<keyword evidence="3" id="KW-1185">Reference proteome</keyword>
<keyword evidence="1" id="KW-0732">Signal</keyword>
<evidence type="ECO:0000313" key="3">
    <source>
        <dbReference type="Proteomes" id="UP000562682"/>
    </source>
</evidence>
<reference evidence="2 3" key="1">
    <citation type="submission" date="2020-05" db="EMBL/GenBank/DDBJ databases">
        <title>Identification and distribution of gene clusters putatively required for synthesis of sphingolipid metabolism inhibitors in phylogenetically diverse species of the filamentous fungus Fusarium.</title>
        <authorList>
            <person name="Kim H.-S."/>
            <person name="Busman M."/>
            <person name="Brown D.W."/>
            <person name="Divon H."/>
            <person name="Uhlig S."/>
            <person name="Proctor R.H."/>
        </authorList>
    </citation>
    <scope>NUCLEOTIDE SEQUENCE [LARGE SCALE GENOMIC DNA]</scope>
    <source>
        <strain evidence="2 3">NRRL 25311</strain>
    </source>
</reference>
<gene>
    <name evidence="2" type="ORF">FDENT_14168</name>
</gene>